<dbReference type="InterPro" id="IPR013783">
    <property type="entry name" value="Ig-like_fold"/>
</dbReference>
<evidence type="ECO:0000313" key="3">
    <source>
        <dbReference type="Proteomes" id="UP000240739"/>
    </source>
</evidence>
<evidence type="ECO:0000313" key="2">
    <source>
        <dbReference type="EMBL" id="PTL60401.1"/>
    </source>
</evidence>
<dbReference type="GO" id="GO:0005737">
    <property type="term" value="C:cytoplasm"/>
    <property type="evidence" value="ECO:0007669"/>
    <property type="project" value="UniProtKB-SubCell"/>
</dbReference>
<dbReference type="EMBL" id="PYYB01000001">
    <property type="protein sequence ID" value="PTL60401.1"/>
    <property type="molecule type" value="Genomic_DNA"/>
</dbReference>
<sequence>MSGTPPGRMRRLVGVPGTGGGVGPTRGRGLMRRSIASSIGVLLLAVGGLTAAPASAAPALTAAPAMLDFGSASMTSYLVSRMTTLTNTGDAPYAIASITIPDAGTTGFQLGGGTCSAGTSVPVGSSCTVTALLRPRATGPLQATLRVTGTGAPTRDVPLAATGTPAELAVDPAGSVGLDAGNVLVGGTSAPLTITFSAVGERDLTGVRFVSASTRVRRLAGVDGGTCGTTLPRGSSCTVVVVFEPTQEGGVGVGLDLLAAEGSVGTSLRGAGVLDRRIAVDDIDVGEWSIVRGASAVRTVTVRSTGTLPLTLDGIDVTSTAIGEFTRAPGADAGTCTTAVEIPPGGSCTVGVRFDPGAVGARSGAVRVRSNAGNVTPFRNGNAIGALAGTGIEPAATLTPSPLAFGGQPVAAGASPTRTVTLTSSGTTRLELTALAVVGARAAEYPLAGGTCTATTALDPGASCTVAIAFDPAAAGSRTATLELLGNAGRSTVALTGTGTAPLLEAGPARLDLGARAVGSGPSAAQDVTIANRGDAPLEVTALELSPAGAPYVLDPGSCRSGPVAAGGSCRVTVAFAPVAVGDAPATLVVRTADDAAAVQLTGRGTAPAPAPVEPTPTPTPTPTPDPPAPTAPADDPPAPAAPAAVVPVAPQTTAPLLPTIRRCVSRRSFVLRILRTAGRTPRSIEVRYAGRVLRRSGRSLRSRIDLRGLPKGRFTVRIVVRFTDGTTLRDSRQYRTCTPKRSGGRA</sequence>
<evidence type="ECO:0000256" key="1">
    <source>
        <dbReference type="SAM" id="MobiDB-lite"/>
    </source>
</evidence>
<protein>
    <recommendedName>
        <fullName evidence="4">Choice-of-anchor D domain-containing protein</fullName>
    </recommendedName>
</protein>
<accession>A0A2T4UMH1</accession>
<dbReference type="NCBIfam" id="NF012200">
    <property type="entry name" value="choice_anch_D"/>
    <property type="match status" value="5"/>
</dbReference>
<keyword evidence="3" id="KW-1185">Reference proteome</keyword>
<dbReference type="AlphaFoldDB" id="A0A2T4UMH1"/>
<feature type="region of interest" description="Disordered" evidence="1">
    <location>
        <begin position="1"/>
        <end position="28"/>
    </location>
</feature>
<name>A0A2T4UMH1_9ACTN</name>
<feature type="compositionally biased region" description="Gly residues" evidence="1">
    <location>
        <begin position="16"/>
        <end position="26"/>
    </location>
</feature>
<gene>
    <name evidence="2" type="ORF">C7Y72_12495</name>
</gene>
<dbReference type="GO" id="GO:0005975">
    <property type="term" value="P:carbohydrate metabolic process"/>
    <property type="evidence" value="ECO:0007669"/>
    <property type="project" value="UniProtKB-ARBA"/>
</dbReference>
<feature type="region of interest" description="Disordered" evidence="1">
    <location>
        <begin position="603"/>
        <end position="644"/>
    </location>
</feature>
<reference evidence="2 3" key="1">
    <citation type="submission" date="2018-03" db="EMBL/GenBank/DDBJ databases">
        <title>Aquarubrobacter algicola gen. nov., sp. nov., a novel actinobacterium isolated from shallow eutrophic lake during the end of cyanobacterial harmful algal blooms.</title>
        <authorList>
            <person name="Chun S.J."/>
        </authorList>
    </citation>
    <scope>NUCLEOTIDE SEQUENCE [LARGE SCALE GENOMIC DNA]</scope>
    <source>
        <strain evidence="2 3">Seoho-28</strain>
    </source>
</reference>
<proteinExistence type="predicted"/>
<feature type="compositionally biased region" description="Pro residues" evidence="1">
    <location>
        <begin position="609"/>
        <end position="641"/>
    </location>
</feature>
<dbReference type="Gene3D" id="2.60.40.10">
    <property type="entry name" value="Immunoglobulins"/>
    <property type="match status" value="5"/>
</dbReference>
<organism evidence="2 3">
    <name type="scientific">Paraconexibacter algicola</name>
    <dbReference type="NCBI Taxonomy" id="2133960"/>
    <lineage>
        <taxon>Bacteria</taxon>
        <taxon>Bacillati</taxon>
        <taxon>Actinomycetota</taxon>
        <taxon>Thermoleophilia</taxon>
        <taxon>Solirubrobacterales</taxon>
        <taxon>Paraconexibacteraceae</taxon>
        <taxon>Paraconexibacter</taxon>
    </lineage>
</organism>
<dbReference type="Proteomes" id="UP000240739">
    <property type="component" value="Unassembled WGS sequence"/>
</dbReference>
<evidence type="ECO:0008006" key="4">
    <source>
        <dbReference type="Google" id="ProtNLM"/>
    </source>
</evidence>
<comment type="caution">
    <text evidence="2">The sequence shown here is derived from an EMBL/GenBank/DDBJ whole genome shotgun (WGS) entry which is preliminary data.</text>
</comment>